<dbReference type="RefSeq" id="WP_157569578.1">
    <property type="nucleotide sequence ID" value="NZ_WQKZ01000008.1"/>
</dbReference>
<name>A0A7K1TKP1_9BACT</name>
<proteinExistence type="predicted"/>
<accession>A0A7K1TKP1</accession>
<dbReference type="EMBL" id="WQKZ01000008">
    <property type="protein sequence ID" value="MVN78942.1"/>
    <property type="molecule type" value="Genomic_DNA"/>
</dbReference>
<keyword evidence="2" id="KW-1185">Reference proteome</keyword>
<protein>
    <submittedName>
        <fullName evidence="1">Uncharacterized protein</fullName>
    </submittedName>
</protein>
<dbReference type="Proteomes" id="UP000441336">
    <property type="component" value="Unassembled WGS sequence"/>
</dbReference>
<gene>
    <name evidence="1" type="ORF">GO988_21645</name>
</gene>
<dbReference type="AlphaFoldDB" id="A0A7K1TKP1"/>
<evidence type="ECO:0000313" key="2">
    <source>
        <dbReference type="Proteomes" id="UP000441336"/>
    </source>
</evidence>
<sequence>MSSKPTLSLTLATDQVLHVHMSDPAERLTYENLAKHQLDVDAEKAELRRTYHLGKEATPGRGYDDRLTVRLGLSRSTLMLQLELWRTGGGKTGGLRHAWAGKYVVEEAACREWLRGAA</sequence>
<organism evidence="1 2">
    <name type="scientific">Hymenobacter ginkgonis</name>
    <dbReference type="NCBI Taxonomy" id="2682976"/>
    <lineage>
        <taxon>Bacteria</taxon>
        <taxon>Pseudomonadati</taxon>
        <taxon>Bacteroidota</taxon>
        <taxon>Cytophagia</taxon>
        <taxon>Cytophagales</taxon>
        <taxon>Hymenobacteraceae</taxon>
        <taxon>Hymenobacter</taxon>
    </lineage>
</organism>
<comment type="caution">
    <text evidence="1">The sequence shown here is derived from an EMBL/GenBank/DDBJ whole genome shotgun (WGS) entry which is preliminary data.</text>
</comment>
<evidence type="ECO:0000313" key="1">
    <source>
        <dbReference type="EMBL" id="MVN78942.1"/>
    </source>
</evidence>
<reference evidence="1 2" key="1">
    <citation type="submission" date="2019-12" db="EMBL/GenBank/DDBJ databases">
        <title>Hymenobacter sp. HMF4947 Genome sequencing and assembly.</title>
        <authorList>
            <person name="Kang H."/>
            <person name="Cha I."/>
            <person name="Kim H."/>
            <person name="Joh K."/>
        </authorList>
    </citation>
    <scope>NUCLEOTIDE SEQUENCE [LARGE SCALE GENOMIC DNA]</scope>
    <source>
        <strain evidence="1 2">HMF4947</strain>
    </source>
</reference>